<comment type="caution">
    <text evidence="6">The sequence shown here is derived from an EMBL/GenBank/DDBJ whole genome shotgun (WGS) entry which is preliminary data.</text>
</comment>
<comment type="cofactor">
    <cofactor evidence="1">
        <name>Zn(2+)</name>
        <dbReference type="ChEBI" id="CHEBI:29105"/>
    </cofactor>
</comment>
<dbReference type="HOGENOM" id="CLU_030571_5_4_9"/>
<feature type="domain" description="Metallo-beta-lactamase" evidence="5">
    <location>
        <begin position="17"/>
        <end position="194"/>
    </location>
</feature>
<dbReference type="GO" id="GO:0046872">
    <property type="term" value="F:metal ion binding"/>
    <property type="evidence" value="ECO:0007669"/>
    <property type="project" value="UniProtKB-KW"/>
</dbReference>
<dbReference type="InterPro" id="IPR051453">
    <property type="entry name" value="MBL_Glyoxalase_II"/>
</dbReference>
<dbReference type="STRING" id="887929.HMP0721_0415"/>
<dbReference type="EMBL" id="AEQN01000007">
    <property type="protein sequence ID" value="EFV02507.1"/>
    <property type="molecule type" value="Genomic_DNA"/>
</dbReference>
<dbReference type="InterPro" id="IPR036866">
    <property type="entry name" value="RibonucZ/Hydroxyglut_hydro"/>
</dbReference>
<accession>E6MEI2</accession>
<keyword evidence="7" id="KW-1185">Reference proteome</keyword>
<evidence type="ECO:0000256" key="2">
    <source>
        <dbReference type="ARBA" id="ARBA00022723"/>
    </source>
</evidence>
<organism evidence="6 7">
    <name type="scientific">Pseudoramibacter alactolyticus ATCC 23263</name>
    <dbReference type="NCBI Taxonomy" id="887929"/>
    <lineage>
        <taxon>Bacteria</taxon>
        <taxon>Bacillati</taxon>
        <taxon>Bacillota</taxon>
        <taxon>Clostridia</taxon>
        <taxon>Eubacteriales</taxon>
        <taxon>Eubacteriaceae</taxon>
        <taxon>Pseudoramibacter</taxon>
    </lineage>
</organism>
<dbReference type="CDD" id="cd06262">
    <property type="entry name" value="metallo-hydrolase-like_MBL-fold"/>
    <property type="match status" value="1"/>
</dbReference>
<evidence type="ECO:0000256" key="4">
    <source>
        <dbReference type="ARBA" id="ARBA00022833"/>
    </source>
</evidence>
<dbReference type="Proteomes" id="UP000004754">
    <property type="component" value="Unassembled WGS sequence"/>
</dbReference>
<evidence type="ECO:0000259" key="5">
    <source>
        <dbReference type="SMART" id="SM00849"/>
    </source>
</evidence>
<evidence type="ECO:0000313" key="6">
    <source>
        <dbReference type="EMBL" id="EFV02507.1"/>
    </source>
</evidence>
<sequence length="211" mass="22744">MKEEGLEIQKYMVGPLMANCYIAWSQEDGQGVIIDPGGWRPEIAQFITDQAISIKAILLTHGHFDHIGGLNEARALTGAPVYIHADDADCLNSPGKNIAALMGMTARFDPAEGLLRDGDDIVIGDHLKFKVIHTPGHTPGGVCFLSDDVIFTGDSLFCASIGRTDFPGGSYPQLIASVKKLMTLDEALTVLPGHGENTTIGFERTHNPFIQ</sequence>
<proteinExistence type="predicted"/>
<dbReference type="Pfam" id="PF00753">
    <property type="entry name" value="Lactamase_B"/>
    <property type="match status" value="1"/>
</dbReference>
<gene>
    <name evidence="6" type="ORF">HMP0721_0415</name>
</gene>
<keyword evidence="2" id="KW-0479">Metal-binding</keyword>
<keyword evidence="4" id="KW-0862">Zinc</keyword>
<dbReference type="SMART" id="SM00849">
    <property type="entry name" value="Lactamase_B"/>
    <property type="match status" value="1"/>
</dbReference>
<dbReference type="GO" id="GO:0016787">
    <property type="term" value="F:hydrolase activity"/>
    <property type="evidence" value="ECO:0007669"/>
    <property type="project" value="UniProtKB-KW"/>
</dbReference>
<evidence type="ECO:0000256" key="1">
    <source>
        <dbReference type="ARBA" id="ARBA00001947"/>
    </source>
</evidence>
<reference evidence="6 7" key="1">
    <citation type="submission" date="2010-12" db="EMBL/GenBank/DDBJ databases">
        <authorList>
            <person name="Muzny D."/>
            <person name="Qin X."/>
            <person name="Deng J."/>
            <person name="Jiang H."/>
            <person name="Liu Y."/>
            <person name="Qu J."/>
            <person name="Song X.-Z."/>
            <person name="Zhang L."/>
            <person name="Thornton R."/>
            <person name="Coyle M."/>
            <person name="Francisco L."/>
            <person name="Jackson L."/>
            <person name="Javaid M."/>
            <person name="Korchina V."/>
            <person name="Kovar C."/>
            <person name="Mata R."/>
            <person name="Mathew T."/>
            <person name="Ngo R."/>
            <person name="Nguyen L."/>
            <person name="Nguyen N."/>
            <person name="Okwuonu G."/>
            <person name="Ongeri F."/>
            <person name="Pham C."/>
            <person name="Simmons D."/>
            <person name="Wilczek-Boney K."/>
            <person name="Hale W."/>
            <person name="Jakkamsetti A."/>
            <person name="Pham P."/>
            <person name="Ruth R."/>
            <person name="San Lucas F."/>
            <person name="Warren J."/>
            <person name="Zhang J."/>
            <person name="Zhao Z."/>
            <person name="Zhou C."/>
            <person name="Zhu D."/>
            <person name="Lee S."/>
            <person name="Bess C."/>
            <person name="Blankenburg K."/>
            <person name="Forbes L."/>
            <person name="Fu Q."/>
            <person name="Gubbala S."/>
            <person name="Hirani K."/>
            <person name="Jayaseelan J.C."/>
            <person name="Lara F."/>
            <person name="Munidasa M."/>
            <person name="Palculict T."/>
            <person name="Patil S."/>
            <person name="Pu L.-L."/>
            <person name="Saada N."/>
            <person name="Tang L."/>
            <person name="Weissenberger G."/>
            <person name="Zhu Y."/>
            <person name="Hemphill L."/>
            <person name="Shang Y."/>
            <person name="Youmans B."/>
            <person name="Ayvaz T."/>
            <person name="Ross M."/>
            <person name="Santibanez J."/>
            <person name="Aqrawi P."/>
            <person name="Gross S."/>
            <person name="Joshi V."/>
            <person name="Fowler G."/>
            <person name="Nazareth L."/>
            <person name="Reid J."/>
            <person name="Worley K."/>
            <person name="Petrosino J."/>
            <person name="Highlander S."/>
            <person name="Gibbs R."/>
        </authorList>
    </citation>
    <scope>NUCLEOTIDE SEQUENCE [LARGE SCALE GENOMIC DNA]</scope>
    <source>
        <strain evidence="6 7">ATCC 23263</strain>
    </source>
</reference>
<dbReference type="InterPro" id="IPR001279">
    <property type="entry name" value="Metallo-B-lactamas"/>
</dbReference>
<evidence type="ECO:0000256" key="3">
    <source>
        <dbReference type="ARBA" id="ARBA00022801"/>
    </source>
</evidence>
<dbReference type="PANTHER" id="PTHR46233:SF3">
    <property type="entry name" value="HYDROXYACYLGLUTATHIONE HYDROLASE GLOC"/>
    <property type="match status" value="1"/>
</dbReference>
<dbReference type="PANTHER" id="PTHR46233">
    <property type="entry name" value="HYDROXYACYLGLUTATHIONE HYDROLASE GLOC"/>
    <property type="match status" value="1"/>
</dbReference>
<dbReference type="Gene3D" id="3.60.15.10">
    <property type="entry name" value="Ribonuclease Z/Hydroxyacylglutathione hydrolase-like"/>
    <property type="match status" value="1"/>
</dbReference>
<protein>
    <submittedName>
        <fullName evidence="6">Metallo-beta-lactamase domain protein</fullName>
    </submittedName>
</protein>
<evidence type="ECO:0000313" key="7">
    <source>
        <dbReference type="Proteomes" id="UP000004754"/>
    </source>
</evidence>
<keyword evidence="3" id="KW-0378">Hydrolase</keyword>
<dbReference type="eggNOG" id="COG0491">
    <property type="taxonomic scope" value="Bacteria"/>
</dbReference>
<dbReference type="SUPFAM" id="SSF56281">
    <property type="entry name" value="Metallo-hydrolase/oxidoreductase"/>
    <property type="match status" value="1"/>
</dbReference>
<name>E6MEI2_9FIRM</name>
<dbReference type="AlphaFoldDB" id="E6MEI2"/>